<organism evidence="1 2">
    <name type="scientific">Artomyces pyxidatus</name>
    <dbReference type="NCBI Taxonomy" id="48021"/>
    <lineage>
        <taxon>Eukaryota</taxon>
        <taxon>Fungi</taxon>
        <taxon>Dikarya</taxon>
        <taxon>Basidiomycota</taxon>
        <taxon>Agaricomycotina</taxon>
        <taxon>Agaricomycetes</taxon>
        <taxon>Russulales</taxon>
        <taxon>Auriscalpiaceae</taxon>
        <taxon>Artomyces</taxon>
    </lineage>
</organism>
<name>A0ACB8TA83_9AGAM</name>
<evidence type="ECO:0000313" key="2">
    <source>
        <dbReference type="Proteomes" id="UP000814140"/>
    </source>
</evidence>
<reference evidence="1" key="2">
    <citation type="journal article" date="2022" name="New Phytol.">
        <title>Evolutionary transition to the ectomycorrhizal habit in the genomes of a hyperdiverse lineage of mushroom-forming fungi.</title>
        <authorList>
            <person name="Looney B."/>
            <person name="Miyauchi S."/>
            <person name="Morin E."/>
            <person name="Drula E."/>
            <person name="Courty P.E."/>
            <person name="Kohler A."/>
            <person name="Kuo A."/>
            <person name="LaButti K."/>
            <person name="Pangilinan J."/>
            <person name="Lipzen A."/>
            <person name="Riley R."/>
            <person name="Andreopoulos W."/>
            <person name="He G."/>
            <person name="Johnson J."/>
            <person name="Nolan M."/>
            <person name="Tritt A."/>
            <person name="Barry K.W."/>
            <person name="Grigoriev I.V."/>
            <person name="Nagy L.G."/>
            <person name="Hibbett D."/>
            <person name="Henrissat B."/>
            <person name="Matheny P.B."/>
            <person name="Labbe J."/>
            <person name="Martin F.M."/>
        </authorList>
    </citation>
    <scope>NUCLEOTIDE SEQUENCE</scope>
    <source>
        <strain evidence="1">HHB10654</strain>
    </source>
</reference>
<dbReference type="EMBL" id="MU277194">
    <property type="protein sequence ID" value="KAI0065829.1"/>
    <property type="molecule type" value="Genomic_DNA"/>
</dbReference>
<comment type="caution">
    <text evidence="1">The sequence shown here is derived from an EMBL/GenBank/DDBJ whole genome shotgun (WGS) entry which is preliminary data.</text>
</comment>
<keyword evidence="2" id="KW-1185">Reference proteome</keyword>
<reference evidence="1" key="1">
    <citation type="submission" date="2021-03" db="EMBL/GenBank/DDBJ databases">
        <authorList>
            <consortium name="DOE Joint Genome Institute"/>
            <person name="Ahrendt S."/>
            <person name="Looney B.P."/>
            <person name="Miyauchi S."/>
            <person name="Morin E."/>
            <person name="Drula E."/>
            <person name="Courty P.E."/>
            <person name="Chicoki N."/>
            <person name="Fauchery L."/>
            <person name="Kohler A."/>
            <person name="Kuo A."/>
            <person name="Labutti K."/>
            <person name="Pangilinan J."/>
            <person name="Lipzen A."/>
            <person name="Riley R."/>
            <person name="Andreopoulos W."/>
            <person name="He G."/>
            <person name="Johnson J."/>
            <person name="Barry K.W."/>
            <person name="Grigoriev I.V."/>
            <person name="Nagy L."/>
            <person name="Hibbett D."/>
            <person name="Henrissat B."/>
            <person name="Matheny P.B."/>
            <person name="Labbe J."/>
            <person name="Martin F."/>
        </authorList>
    </citation>
    <scope>NUCLEOTIDE SEQUENCE</scope>
    <source>
        <strain evidence="1">HHB10654</strain>
    </source>
</reference>
<evidence type="ECO:0000313" key="1">
    <source>
        <dbReference type="EMBL" id="KAI0065829.1"/>
    </source>
</evidence>
<dbReference type="Proteomes" id="UP000814140">
    <property type="component" value="Unassembled WGS sequence"/>
</dbReference>
<sequence>MSAYFPHVDLPALKKFAAAAAAAEHASRVSRNANGGKKNTKGKGKARVQEKTGPYPSVVGCEDTVWAGEEMILITFDPQSVPLGPHSMVAHFPHGRPSFTTKALVGMTQVVRESAQIAAPKIYGYYDNVPNHINAEVVLLEMIPGDCLEDIWEDLKPRQIMTICARLGELLVKLFNCRSQLLCSETNVPDSPPRTPLESNNYRRPVLLSRPFDEGPLASMEPQEALTSTHDYLLALSKRPERVFASPDDPANTAGRDTGWPDHPPLTDADVVLLRDTWNRLGSLIPYHSGGFYIPGSLSPEARYTAYSVLQSKEYGVRHADMQMRRFVVRWARPGDEHSDATLALTGWEHAHRAPLWACARMPPWLAPHVHPHEPLSWEAQRHARQVVFHSVFRADCVPQARAWEWVVAYVYGATERWFEGVLGAHWGFRDTAEVLLVRLKEHWVRERPDVPFPLDVGGPYLSGVGAGQVRPLGGENGALRERGVDAKDMVYRRRSFVDGVRVAMSELAGGIDLPEDVAWPEGVDSIGGDPNDVD</sequence>
<accession>A0ACB8TA83</accession>
<protein>
    <submittedName>
        <fullName evidence="1">Uncharacterized protein</fullName>
    </submittedName>
</protein>
<gene>
    <name evidence="1" type="ORF">BV25DRAFT_1598435</name>
</gene>
<proteinExistence type="predicted"/>